<dbReference type="Pfam" id="PF05698">
    <property type="entry name" value="Trigger_C"/>
    <property type="match status" value="1"/>
</dbReference>
<dbReference type="SUPFAM" id="SSF109998">
    <property type="entry name" value="Triger factor/SurA peptide-binding domain-like"/>
    <property type="match status" value="1"/>
</dbReference>
<gene>
    <name evidence="11" type="ORF">MNBD_NITROSPIRAE01-2028</name>
</gene>
<dbReference type="GO" id="GO:0003755">
    <property type="term" value="F:peptidyl-prolyl cis-trans isomerase activity"/>
    <property type="evidence" value="ECO:0007669"/>
    <property type="project" value="UniProtKB-KW"/>
</dbReference>
<proteinExistence type="inferred from homology"/>
<comment type="similarity">
    <text evidence="2">Belongs to the FKBP-type PPIase family. Tig subfamily.</text>
</comment>
<dbReference type="Gene3D" id="1.10.3120.10">
    <property type="entry name" value="Trigger factor, C-terminal domain"/>
    <property type="match status" value="1"/>
</dbReference>
<dbReference type="InterPro" id="IPR027304">
    <property type="entry name" value="Trigger_fact/SurA_dom_sf"/>
</dbReference>
<evidence type="ECO:0000256" key="7">
    <source>
        <dbReference type="SAM" id="MobiDB-lite"/>
    </source>
</evidence>
<dbReference type="InterPro" id="IPR036611">
    <property type="entry name" value="Trigger_fac_ribosome-bd_sf"/>
</dbReference>
<dbReference type="GO" id="GO:0043022">
    <property type="term" value="F:ribosome binding"/>
    <property type="evidence" value="ECO:0007669"/>
    <property type="project" value="TreeGrafter"/>
</dbReference>
<dbReference type="PANTHER" id="PTHR30560:SF3">
    <property type="entry name" value="TRIGGER FACTOR-LIKE PROTEIN TIG, CHLOROPLASTIC"/>
    <property type="match status" value="1"/>
</dbReference>
<dbReference type="PANTHER" id="PTHR30560">
    <property type="entry name" value="TRIGGER FACTOR CHAPERONE AND PEPTIDYL-PROLYL CIS/TRANS ISOMERASE"/>
    <property type="match status" value="1"/>
</dbReference>
<evidence type="ECO:0000313" key="11">
    <source>
        <dbReference type="EMBL" id="VAX33605.1"/>
    </source>
</evidence>
<reference evidence="11" key="1">
    <citation type="submission" date="2018-06" db="EMBL/GenBank/DDBJ databases">
        <authorList>
            <person name="Zhirakovskaya E."/>
        </authorList>
    </citation>
    <scope>NUCLEOTIDE SEQUENCE</scope>
</reference>
<evidence type="ECO:0000256" key="1">
    <source>
        <dbReference type="ARBA" id="ARBA00000971"/>
    </source>
</evidence>
<dbReference type="GO" id="GO:0044183">
    <property type="term" value="F:protein folding chaperone"/>
    <property type="evidence" value="ECO:0007669"/>
    <property type="project" value="TreeGrafter"/>
</dbReference>
<dbReference type="SUPFAM" id="SSF102735">
    <property type="entry name" value="Trigger factor ribosome-binding domain"/>
    <property type="match status" value="1"/>
</dbReference>
<dbReference type="InterPro" id="IPR008881">
    <property type="entry name" value="Trigger_fac_ribosome-bd_bac"/>
</dbReference>
<feature type="compositionally biased region" description="Basic and acidic residues" evidence="7">
    <location>
        <begin position="8"/>
        <end position="21"/>
    </location>
</feature>
<protein>
    <recommendedName>
        <fullName evidence="3">peptidylprolyl isomerase</fullName>
        <ecNumber evidence="3">5.2.1.8</ecNumber>
    </recommendedName>
</protein>
<feature type="domain" description="Trigger factor ribosome-binding bacterial" evidence="9">
    <location>
        <begin position="22"/>
        <end position="163"/>
    </location>
</feature>
<dbReference type="SUPFAM" id="SSF54534">
    <property type="entry name" value="FKBP-like"/>
    <property type="match status" value="1"/>
</dbReference>
<dbReference type="InterPro" id="IPR008880">
    <property type="entry name" value="Trigger_fac_C"/>
</dbReference>
<dbReference type="PIRSF" id="PIRSF003095">
    <property type="entry name" value="Trigger_factor"/>
    <property type="match status" value="1"/>
</dbReference>
<feature type="domain" description="Trigger factor C-terminal" evidence="10">
    <location>
        <begin position="283"/>
        <end position="434"/>
    </location>
</feature>
<dbReference type="GO" id="GO:0051083">
    <property type="term" value="P:'de novo' cotranslational protein folding"/>
    <property type="evidence" value="ECO:0007669"/>
    <property type="project" value="TreeGrafter"/>
</dbReference>
<keyword evidence="4" id="KW-0697">Rotamase</keyword>
<evidence type="ECO:0000259" key="9">
    <source>
        <dbReference type="Pfam" id="PF05697"/>
    </source>
</evidence>
<dbReference type="InterPro" id="IPR005215">
    <property type="entry name" value="Trig_fac"/>
</dbReference>
<keyword evidence="6 11" id="KW-0413">Isomerase</keyword>
<dbReference type="EMBL" id="UOGF01000116">
    <property type="protein sequence ID" value="VAX33605.1"/>
    <property type="molecule type" value="Genomic_DNA"/>
</dbReference>
<evidence type="ECO:0000259" key="10">
    <source>
        <dbReference type="Pfam" id="PF05698"/>
    </source>
</evidence>
<keyword evidence="11" id="KW-0132">Cell division</keyword>
<dbReference type="Gene3D" id="3.10.50.40">
    <property type="match status" value="1"/>
</dbReference>
<dbReference type="EC" id="5.2.1.8" evidence="3"/>
<dbReference type="InterPro" id="IPR046357">
    <property type="entry name" value="PPIase_dom_sf"/>
</dbReference>
<sequence length="456" mass="50715">MNLTSIGADDKMSTSHEEKRSMKVQIDEITPVKKSLTIEIPEEVVSKAFSKAYATLGRQVKVPGFRPGKVPLYLLEKKYGPSVTEDIMRELVPDYYQKAVEKTGIFPVEFPSFDKIEPKRGEALSFTATVEVKPVITISDYKGVVVPLMAATVTDADVDKALTAKQEQHAQLETCLEEHEIVSDDFAIIDFEGVLDGKPVQDGKQAGYTIQIGSKAFPPPFEDELLGKKQGDVFDLSIPYPEDFQNKAIAGKSIDFHVEIQEIKKKILPALDDEFAKDLECETLDELKTKTRETLETEAKHKQEHDQKKALMDKLIDANPFDIPAALVAHELKTIMGSFPDQQGVSEDSEKKEALMRELEPLARHRAAESLILTQIAEQEDVKVNDAAVETELEAIAERRGATIKEVKKMFYQKEGALEGLKSQMKESQVLDLIYAQAKFEAVAAVTADTAKGEKA</sequence>
<dbReference type="Pfam" id="PF00254">
    <property type="entry name" value="FKBP_C"/>
    <property type="match status" value="1"/>
</dbReference>
<organism evidence="11">
    <name type="scientific">hydrothermal vent metagenome</name>
    <dbReference type="NCBI Taxonomy" id="652676"/>
    <lineage>
        <taxon>unclassified sequences</taxon>
        <taxon>metagenomes</taxon>
        <taxon>ecological metagenomes</taxon>
    </lineage>
</organism>
<dbReference type="NCBIfam" id="TIGR00115">
    <property type="entry name" value="tig"/>
    <property type="match status" value="1"/>
</dbReference>
<evidence type="ECO:0000259" key="8">
    <source>
        <dbReference type="Pfam" id="PF00254"/>
    </source>
</evidence>
<keyword evidence="5" id="KW-0143">Chaperone</keyword>
<evidence type="ECO:0000256" key="4">
    <source>
        <dbReference type="ARBA" id="ARBA00023110"/>
    </source>
</evidence>
<dbReference type="InterPro" id="IPR037041">
    <property type="entry name" value="Trigger_fac_C_sf"/>
</dbReference>
<keyword evidence="11" id="KW-0131">Cell cycle</keyword>
<dbReference type="GO" id="GO:0051301">
    <property type="term" value="P:cell division"/>
    <property type="evidence" value="ECO:0007669"/>
    <property type="project" value="UniProtKB-KW"/>
</dbReference>
<dbReference type="InterPro" id="IPR001179">
    <property type="entry name" value="PPIase_FKBP_dom"/>
</dbReference>
<evidence type="ECO:0000256" key="2">
    <source>
        <dbReference type="ARBA" id="ARBA00005464"/>
    </source>
</evidence>
<dbReference type="Gene3D" id="3.30.70.1050">
    <property type="entry name" value="Trigger factor ribosome-binding domain"/>
    <property type="match status" value="1"/>
</dbReference>
<dbReference type="Pfam" id="PF05697">
    <property type="entry name" value="Trigger_N"/>
    <property type="match status" value="1"/>
</dbReference>
<evidence type="ECO:0000256" key="6">
    <source>
        <dbReference type="ARBA" id="ARBA00023235"/>
    </source>
</evidence>
<accession>A0A3B1DPF9</accession>
<evidence type="ECO:0000256" key="3">
    <source>
        <dbReference type="ARBA" id="ARBA00013194"/>
    </source>
</evidence>
<comment type="catalytic activity">
    <reaction evidence="1">
        <text>[protein]-peptidylproline (omega=180) = [protein]-peptidylproline (omega=0)</text>
        <dbReference type="Rhea" id="RHEA:16237"/>
        <dbReference type="Rhea" id="RHEA-COMP:10747"/>
        <dbReference type="Rhea" id="RHEA-COMP:10748"/>
        <dbReference type="ChEBI" id="CHEBI:83833"/>
        <dbReference type="ChEBI" id="CHEBI:83834"/>
        <dbReference type="EC" id="5.2.1.8"/>
    </reaction>
</comment>
<dbReference type="HAMAP" id="MF_00303">
    <property type="entry name" value="Trigger_factor_Tig"/>
    <property type="match status" value="1"/>
</dbReference>
<evidence type="ECO:0000256" key="5">
    <source>
        <dbReference type="ARBA" id="ARBA00023186"/>
    </source>
</evidence>
<feature type="domain" description="PPIase FKBP-type" evidence="8">
    <location>
        <begin position="181"/>
        <end position="259"/>
    </location>
</feature>
<dbReference type="AlphaFoldDB" id="A0A3B1DPF9"/>
<dbReference type="GO" id="GO:0043335">
    <property type="term" value="P:protein unfolding"/>
    <property type="evidence" value="ECO:0007669"/>
    <property type="project" value="TreeGrafter"/>
</dbReference>
<feature type="region of interest" description="Disordered" evidence="7">
    <location>
        <begin position="1"/>
        <end position="22"/>
    </location>
</feature>
<dbReference type="GO" id="GO:0015031">
    <property type="term" value="P:protein transport"/>
    <property type="evidence" value="ECO:0007669"/>
    <property type="project" value="InterPro"/>
</dbReference>
<name>A0A3B1DPF9_9ZZZZ</name>